<feature type="transmembrane region" description="Helical" evidence="1">
    <location>
        <begin position="52"/>
        <end position="69"/>
    </location>
</feature>
<organism evidence="2 3">
    <name type="scientific">Bacillus pacificus</name>
    <dbReference type="NCBI Taxonomy" id="2026187"/>
    <lineage>
        <taxon>Bacteria</taxon>
        <taxon>Bacillati</taxon>
        <taxon>Bacillota</taxon>
        <taxon>Bacilli</taxon>
        <taxon>Bacillales</taxon>
        <taxon>Bacillaceae</taxon>
        <taxon>Bacillus</taxon>
        <taxon>Bacillus cereus group</taxon>
    </lineage>
</organism>
<gene>
    <name evidence="2" type="ORF">OWO78_20205</name>
</gene>
<dbReference type="EMBL" id="JAPNPE010000010">
    <property type="protein sequence ID" value="MDK7393705.1"/>
    <property type="molecule type" value="Genomic_DNA"/>
</dbReference>
<dbReference type="Proteomes" id="UP001174229">
    <property type="component" value="Unassembled WGS sequence"/>
</dbReference>
<proteinExistence type="predicted"/>
<reference evidence="2" key="1">
    <citation type="submission" date="2022-11" db="EMBL/GenBank/DDBJ databases">
        <title>WGS-based characterization of Bacillus cereus isolated from food &amp; feed additives.</title>
        <authorList>
            <person name="Bogaerts B."/>
            <person name="Fraiture M.-A."/>
            <person name="Roosens N.H.C."/>
            <person name="De Keersmaecker S.C.J."/>
            <person name="Vanneste K."/>
        </authorList>
    </citation>
    <scope>NUCLEOTIDE SEQUENCE</scope>
    <source>
        <strain evidence="2">74.2</strain>
    </source>
</reference>
<dbReference type="RefSeq" id="WP_000461430.1">
    <property type="nucleotide sequence ID" value="NZ_CP099450.1"/>
</dbReference>
<keyword evidence="1" id="KW-0472">Membrane</keyword>
<evidence type="ECO:0000313" key="2">
    <source>
        <dbReference type="EMBL" id="MDK7393705.1"/>
    </source>
</evidence>
<keyword evidence="1" id="KW-1133">Transmembrane helix</keyword>
<evidence type="ECO:0000256" key="1">
    <source>
        <dbReference type="SAM" id="Phobius"/>
    </source>
</evidence>
<feature type="transmembrane region" description="Helical" evidence="1">
    <location>
        <begin position="6"/>
        <end position="22"/>
    </location>
</feature>
<sequence length="73" mass="8313">MFEFTLYGTPILISFLAGFLTYKLFNKLYVGLTISIVIAYGMSFMFSEQKVFFTGIIGTLLYFATATLLEKKK</sequence>
<dbReference type="AlphaFoldDB" id="A0AAP4CPG8"/>
<keyword evidence="1" id="KW-0812">Transmembrane</keyword>
<feature type="transmembrane region" description="Helical" evidence="1">
    <location>
        <begin position="29"/>
        <end position="46"/>
    </location>
</feature>
<name>A0AAP4CPG8_9BACI</name>
<comment type="caution">
    <text evidence="2">The sequence shown here is derived from an EMBL/GenBank/DDBJ whole genome shotgun (WGS) entry which is preliminary data.</text>
</comment>
<accession>A0AAP4CPG8</accession>
<protein>
    <submittedName>
        <fullName evidence="2">Uncharacterized protein</fullName>
    </submittedName>
</protein>
<evidence type="ECO:0000313" key="3">
    <source>
        <dbReference type="Proteomes" id="UP001174229"/>
    </source>
</evidence>